<reference evidence="1 2" key="1">
    <citation type="submission" date="2019-11" db="EMBL/GenBank/DDBJ databases">
        <authorList>
            <person name="Brisse S."/>
        </authorList>
    </citation>
    <scope>NUCLEOTIDE SEQUENCE [LARGE SCALE GENOMIC DNA]</scope>
    <source>
        <strain evidence="1">FRC0190</strain>
    </source>
</reference>
<accession>A0A6I8MGI8</accession>
<dbReference type="AlphaFoldDB" id="A0A6I8MGI8"/>
<gene>
    <name evidence="1" type="ORF">FRC0190_02073</name>
</gene>
<evidence type="ECO:0000313" key="2">
    <source>
        <dbReference type="Proteomes" id="UP000423525"/>
    </source>
</evidence>
<organism evidence="1 2">
    <name type="scientific">Corynebacterium rouxii</name>
    <dbReference type="NCBI Taxonomy" id="2719119"/>
    <lineage>
        <taxon>Bacteria</taxon>
        <taxon>Bacillati</taxon>
        <taxon>Actinomycetota</taxon>
        <taxon>Actinomycetes</taxon>
        <taxon>Mycobacteriales</taxon>
        <taxon>Corynebacteriaceae</taxon>
        <taxon>Corynebacterium</taxon>
    </lineage>
</organism>
<evidence type="ECO:0000313" key="1">
    <source>
        <dbReference type="EMBL" id="VZH86139.1"/>
    </source>
</evidence>
<proteinExistence type="predicted"/>
<dbReference type="KEGG" id="crf:FRC0190_02073"/>
<dbReference type="RefSeq" id="WP_155874133.1">
    <property type="nucleotide sequence ID" value="NZ_LR738855.1"/>
</dbReference>
<sequence>MDMQFMVSQMNNFVTFANGLLKLIQFIPDFIYDFAKLVTGEMKDMEPEEGFGALLEKMKK</sequence>
<name>A0A6I8MGI8_9CORY</name>
<dbReference type="EMBL" id="LR738855">
    <property type="protein sequence ID" value="VZH86139.1"/>
    <property type="molecule type" value="Genomic_DNA"/>
</dbReference>
<protein>
    <submittedName>
        <fullName evidence="1">Uncharacterized protein</fullName>
    </submittedName>
</protein>
<dbReference type="Proteomes" id="UP000423525">
    <property type="component" value="Chromosome"/>
</dbReference>